<dbReference type="eggNOG" id="KOG3452">
    <property type="taxonomic scope" value="Eukaryota"/>
</dbReference>
<dbReference type="PROSITE" id="PS01190">
    <property type="entry name" value="RIBOSOMAL_L36E"/>
    <property type="match status" value="1"/>
</dbReference>
<dbReference type="Pfam" id="PF01158">
    <property type="entry name" value="Ribosomal_L36e"/>
    <property type="match status" value="1"/>
</dbReference>
<accession>A0A0D2WRL6</accession>
<dbReference type="EMBL" id="KE346367">
    <property type="protein sequence ID" value="KJE94560.1"/>
    <property type="molecule type" value="Genomic_DNA"/>
</dbReference>
<dbReference type="Gene3D" id="1.10.10.1760">
    <property type="entry name" value="60S ribosomal protein L36"/>
    <property type="match status" value="1"/>
</dbReference>
<evidence type="ECO:0000256" key="1">
    <source>
        <dbReference type="ARBA" id="ARBA00006509"/>
    </source>
</evidence>
<evidence type="ECO:0000313" key="7">
    <source>
        <dbReference type="Proteomes" id="UP000008743"/>
    </source>
</evidence>
<proteinExistence type="inferred from homology"/>
<dbReference type="PhylomeDB" id="A0A0D2WRL6"/>
<dbReference type="InterPro" id="IPR000509">
    <property type="entry name" value="Ribosomal_eL36"/>
</dbReference>
<dbReference type="InterPro" id="IPR038097">
    <property type="entry name" value="Ribosomal_eL36_sf"/>
</dbReference>
<comment type="similarity">
    <text evidence="1 4">Belongs to the eukaryotic ribosomal protein eL36 family.</text>
</comment>
<feature type="region of interest" description="Disordered" evidence="5">
    <location>
        <begin position="75"/>
        <end position="104"/>
    </location>
</feature>
<keyword evidence="7" id="KW-1185">Reference proteome</keyword>
<dbReference type="STRING" id="595528.A0A0D2WRL6"/>
<gene>
    <name evidence="6" type="ORF">CAOG_005188</name>
</gene>
<dbReference type="GO" id="GO:0003735">
    <property type="term" value="F:structural constituent of ribosome"/>
    <property type="evidence" value="ECO:0007669"/>
    <property type="project" value="InterPro"/>
</dbReference>
<dbReference type="GO" id="GO:0005840">
    <property type="term" value="C:ribosome"/>
    <property type="evidence" value="ECO:0007669"/>
    <property type="project" value="UniProtKB-KW"/>
</dbReference>
<evidence type="ECO:0000313" key="6">
    <source>
        <dbReference type="EMBL" id="KJE94560.1"/>
    </source>
</evidence>
<keyword evidence="2 4" id="KW-0689">Ribosomal protein</keyword>
<dbReference type="Proteomes" id="UP000008743">
    <property type="component" value="Unassembled WGS sequence"/>
</dbReference>
<evidence type="ECO:0000256" key="5">
    <source>
        <dbReference type="SAM" id="MobiDB-lite"/>
    </source>
</evidence>
<dbReference type="OMA" id="NKGHKTE"/>
<protein>
    <recommendedName>
        <fullName evidence="4">60S ribosomal protein L36</fullName>
    </recommendedName>
</protein>
<dbReference type="AlphaFoldDB" id="A0A0D2WRL6"/>
<dbReference type="GO" id="GO:0006412">
    <property type="term" value="P:translation"/>
    <property type="evidence" value="ECO:0007669"/>
    <property type="project" value="InterPro"/>
</dbReference>
<dbReference type="PANTHER" id="PTHR10114">
    <property type="entry name" value="60S RIBOSOMAL PROTEIN L36"/>
    <property type="match status" value="1"/>
</dbReference>
<dbReference type="FunFam" id="1.10.10.1760:FF:000001">
    <property type="entry name" value="60S ribosomal protein L36"/>
    <property type="match status" value="1"/>
</dbReference>
<dbReference type="RefSeq" id="XP_004346873.1">
    <property type="nucleotide sequence ID" value="XM_004346823.2"/>
</dbReference>
<dbReference type="InParanoid" id="A0A0D2WRL6"/>
<name>A0A0D2WRL6_CAPO3</name>
<keyword evidence="3 4" id="KW-0687">Ribonucleoprotein</keyword>
<dbReference type="GO" id="GO:1990904">
    <property type="term" value="C:ribonucleoprotein complex"/>
    <property type="evidence" value="ECO:0007669"/>
    <property type="project" value="UniProtKB-KW"/>
</dbReference>
<evidence type="ECO:0000256" key="4">
    <source>
        <dbReference type="RuleBase" id="RU000665"/>
    </source>
</evidence>
<evidence type="ECO:0000256" key="2">
    <source>
        <dbReference type="ARBA" id="ARBA00022980"/>
    </source>
</evidence>
<reference evidence="7" key="1">
    <citation type="submission" date="2011-02" db="EMBL/GenBank/DDBJ databases">
        <title>The Genome Sequence of Capsaspora owczarzaki ATCC 30864.</title>
        <authorList>
            <person name="Russ C."/>
            <person name="Cuomo C."/>
            <person name="Burger G."/>
            <person name="Gray M.W."/>
            <person name="Holland P.W.H."/>
            <person name="King N."/>
            <person name="Lang F.B.F."/>
            <person name="Roger A.J."/>
            <person name="Ruiz-Trillo I."/>
            <person name="Young S.K."/>
            <person name="Zeng Q."/>
            <person name="Gargeya S."/>
            <person name="Alvarado L."/>
            <person name="Berlin A."/>
            <person name="Chapman S.B."/>
            <person name="Chen Z."/>
            <person name="Freedman E."/>
            <person name="Gellesch M."/>
            <person name="Goldberg J."/>
            <person name="Griggs A."/>
            <person name="Gujja S."/>
            <person name="Heilman E."/>
            <person name="Heiman D."/>
            <person name="Howarth C."/>
            <person name="Mehta T."/>
            <person name="Neiman D."/>
            <person name="Pearson M."/>
            <person name="Roberts A."/>
            <person name="Saif S."/>
            <person name="Shea T."/>
            <person name="Shenoy N."/>
            <person name="Sisk P."/>
            <person name="Stolte C."/>
            <person name="Sykes S."/>
            <person name="White J."/>
            <person name="Yandava C."/>
            <person name="Haas B."/>
            <person name="Nusbaum C."/>
            <person name="Birren B."/>
        </authorList>
    </citation>
    <scope>NUCLEOTIDE SEQUENCE</scope>
    <source>
        <strain evidence="7">ATCC 30864</strain>
    </source>
</reference>
<evidence type="ECO:0000256" key="3">
    <source>
        <dbReference type="ARBA" id="ARBA00023274"/>
    </source>
</evidence>
<dbReference type="FunCoup" id="A0A0D2WRL6">
    <property type="interactions" value="284"/>
</dbReference>
<organism evidence="6 7">
    <name type="scientific">Capsaspora owczarzaki (strain ATCC 30864)</name>
    <dbReference type="NCBI Taxonomy" id="595528"/>
    <lineage>
        <taxon>Eukaryota</taxon>
        <taxon>Filasterea</taxon>
        <taxon>Capsaspora</taxon>
    </lineage>
</organism>
<feature type="compositionally biased region" description="Basic residues" evidence="5">
    <location>
        <begin position="75"/>
        <end position="84"/>
    </location>
</feature>
<dbReference type="OrthoDB" id="9616667at2759"/>
<sequence length="104" mass="11871">MTVESLSVGLKKGFKVTSRARPVRPVSRKGHLSKRVKFIRDIVREVSGYAPYERRIIELLKVSKDKRALKLAKRRLGTHSRGKAKREELQDALAQMRKAASAHH</sequence>